<dbReference type="Proteomes" id="UP000515489">
    <property type="component" value="Chromosome"/>
</dbReference>
<dbReference type="KEGG" id="hsk:H4317_05050"/>
<keyword evidence="1" id="KW-0732">Signal</keyword>
<evidence type="ECO:0000256" key="1">
    <source>
        <dbReference type="SAM" id="SignalP"/>
    </source>
</evidence>
<evidence type="ECO:0000313" key="4">
    <source>
        <dbReference type="Proteomes" id="UP000515489"/>
    </source>
</evidence>
<proteinExistence type="predicted"/>
<evidence type="ECO:0000313" key="3">
    <source>
        <dbReference type="EMBL" id="QNH63179.1"/>
    </source>
</evidence>
<feature type="chain" id="PRO_5028862251" description="DUF5723 domain-containing protein" evidence="1">
    <location>
        <begin position="26"/>
        <end position="476"/>
    </location>
</feature>
<evidence type="ECO:0000259" key="2">
    <source>
        <dbReference type="Pfam" id="PF18990"/>
    </source>
</evidence>
<dbReference type="RefSeq" id="WP_185889060.1">
    <property type="nucleotide sequence ID" value="NZ_CP060202.1"/>
</dbReference>
<feature type="signal peptide" evidence="1">
    <location>
        <begin position="1"/>
        <end position="25"/>
    </location>
</feature>
<accession>A0A7G7W9Y6</accession>
<dbReference type="EMBL" id="CP060202">
    <property type="protein sequence ID" value="QNH63179.1"/>
    <property type="molecule type" value="Genomic_DNA"/>
</dbReference>
<protein>
    <recommendedName>
        <fullName evidence="2">DUF5723 domain-containing protein</fullName>
    </recommendedName>
</protein>
<reference evidence="3 4" key="1">
    <citation type="submission" date="2020-08" db="EMBL/GenBank/DDBJ databases">
        <title>Hymenobacter sp. S2-20-2 genome sequencing.</title>
        <authorList>
            <person name="Jin L."/>
        </authorList>
    </citation>
    <scope>NUCLEOTIDE SEQUENCE [LARGE SCALE GENOMIC DNA]</scope>
    <source>
        <strain evidence="3 4">S2-20-2</strain>
    </source>
</reference>
<dbReference type="Pfam" id="PF18990">
    <property type="entry name" value="DUF5723"/>
    <property type="match status" value="1"/>
</dbReference>
<organism evidence="3 4">
    <name type="scientific">Hymenobacter sediminicola</name>
    <dbReference type="NCBI Taxonomy" id="2761579"/>
    <lineage>
        <taxon>Bacteria</taxon>
        <taxon>Pseudomonadati</taxon>
        <taxon>Bacteroidota</taxon>
        <taxon>Cytophagia</taxon>
        <taxon>Cytophagales</taxon>
        <taxon>Hymenobacteraceae</taxon>
        <taxon>Hymenobacter</taxon>
    </lineage>
</organism>
<dbReference type="Gene3D" id="2.40.160.60">
    <property type="entry name" value="Outer membrane protein transport protein (OMPP1/FadL/TodX)"/>
    <property type="match status" value="1"/>
</dbReference>
<keyword evidence="4" id="KW-1185">Reference proteome</keyword>
<name>A0A7G7W9Y6_9BACT</name>
<gene>
    <name evidence="3" type="ORF">H4317_05050</name>
</gene>
<dbReference type="AlphaFoldDB" id="A0A7G7W9Y6"/>
<dbReference type="InterPro" id="IPR043781">
    <property type="entry name" value="DUF5723"/>
</dbReference>
<sequence>MQANRYSLSAAAIALVLGASTGLRAQNELSSFTATGRGGVATPFVTDYQALGINPANLGREMENQPLVTFGLLELGLGAGSQSLTGTQLKNIAFHAEDQLTPADKTALTASFTNGNALNVNVAATSVGLAITLPIGAVAFSNRQRVVGHVGLNETASDVLFNGSNAKIYQVSTYQTNGQYDPAKAPMISAALAGTELQLQWTDEYNVGYGAQVLDTDGFKLSAGVGYRYIRGIGMLDVRITDGEVNAFSSLSPLFKVDYGTVTTSPNFDYRTGSGLKAVGSGHGFDLGLTAEISELVRIGVSVTDLGSMTWEGNVLTANDQNLKKVTSGGVDTYNIFKEASQLFGSSSDAVFTYNPDKQKEETLPAKFRAGASVQLGEKLEAGVDAAVPLNKVAGNINSSLVGLGLDFKPVSWVRLSTGVTGGAGYGTSVPLGITFSTAHYEAGISTRDVVGLISDSSPYYSVAMGVLRFKIGRAR</sequence>
<feature type="domain" description="DUF5723" evidence="2">
    <location>
        <begin position="74"/>
        <end position="437"/>
    </location>
</feature>